<dbReference type="GO" id="GO:0009231">
    <property type="term" value="P:riboflavin biosynthetic process"/>
    <property type="evidence" value="ECO:0007669"/>
    <property type="project" value="InterPro"/>
</dbReference>
<gene>
    <name evidence="2" type="ORF">HNQ59_002820</name>
</gene>
<proteinExistence type="predicted"/>
<sequence>MRPVSLFIATSLDGYIAREDGSVDWLFSDQDYGYSAFYERVDTVLMGRHTWQQVQQLGAYPYAGKPGIVFSHALSGTDDPDVQVVVDPVDTWLREHKQAAGGTIWLVGGAKLVDSCLQADLIDEFILSIHPVILGDGIPLFRPGHRTLPLTLIHQESFDTGLIQLTYQRPRE</sequence>
<dbReference type="InterPro" id="IPR002734">
    <property type="entry name" value="RibDG_C"/>
</dbReference>
<dbReference type="SUPFAM" id="SSF53597">
    <property type="entry name" value="Dihydrofolate reductase-like"/>
    <property type="match status" value="1"/>
</dbReference>
<protein>
    <submittedName>
        <fullName evidence="2">Dihydrofolate reductase</fullName>
    </submittedName>
</protein>
<accession>A0A840MLK0</accession>
<feature type="domain" description="Bacterial bifunctional deaminase-reductase C-terminal" evidence="1">
    <location>
        <begin position="4"/>
        <end position="162"/>
    </location>
</feature>
<dbReference type="Pfam" id="PF01872">
    <property type="entry name" value="RibD_C"/>
    <property type="match status" value="1"/>
</dbReference>
<keyword evidence="3" id="KW-1185">Reference proteome</keyword>
<dbReference type="PANTHER" id="PTHR38011">
    <property type="entry name" value="DIHYDROFOLATE REDUCTASE FAMILY PROTEIN (AFU_ORTHOLOGUE AFUA_8G06820)"/>
    <property type="match status" value="1"/>
</dbReference>
<name>A0A840MLK0_9PROT</name>
<dbReference type="GO" id="GO:0008703">
    <property type="term" value="F:5-amino-6-(5-phosphoribosylamino)uracil reductase activity"/>
    <property type="evidence" value="ECO:0007669"/>
    <property type="project" value="InterPro"/>
</dbReference>
<evidence type="ECO:0000259" key="1">
    <source>
        <dbReference type="Pfam" id="PF01872"/>
    </source>
</evidence>
<dbReference type="InterPro" id="IPR050765">
    <property type="entry name" value="Riboflavin_Biosynth_HTPR"/>
</dbReference>
<comment type="caution">
    <text evidence="2">The sequence shown here is derived from an EMBL/GenBank/DDBJ whole genome shotgun (WGS) entry which is preliminary data.</text>
</comment>
<dbReference type="InterPro" id="IPR024072">
    <property type="entry name" value="DHFR-like_dom_sf"/>
</dbReference>
<dbReference type="AlphaFoldDB" id="A0A840MLK0"/>
<evidence type="ECO:0000313" key="3">
    <source>
        <dbReference type="Proteomes" id="UP000575898"/>
    </source>
</evidence>
<dbReference type="EMBL" id="JACHHY010000017">
    <property type="protein sequence ID" value="MBB5019518.1"/>
    <property type="molecule type" value="Genomic_DNA"/>
</dbReference>
<dbReference type="Proteomes" id="UP000575898">
    <property type="component" value="Unassembled WGS sequence"/>
</dbReference>
<reference evidence="2 3" key="1">
    <citation type="submission" date="2020-08" db="EMBL/GenBank/DDBJ databases">
        <title>Genomic Encyclopedia of Type Strains, Phase IV (KMG-IV): sequencing the most valuable type-strain genomes for metagenomic binning, comparative biology and taxonomic classification.</title>
        <authorList>
            <person name="Goeker M."/>
        </authorList>
    </citation>
    <scope>NUCLEOTIDE SEQUENCE [LARGE SCALE GENOMIC DNA]</scope>
    <source>
        <strain evidence="2 3">DSM 27165</strain>
    </source>
</reference>
<organism evidence="2 3">
    <name type="scientific">Chitinivorax tropicus</name>
    <dbReference type="NCBI Taxonomy" id="714531"/>
    <lineage>
        <taxon>Bacteria</taxon>
        <taxon>Pseudomonadati</taxon>
        <taxon>Pseudomonadota</taxon>
        <taxon>Betaproteobacteria</taxon>
        <taxon>Chitinivorax</taxon>
    </lineage>
</organism>
<evidence type="ECO:0000313" key="2">
    <source>
        <dbReference type="EMBL" id="MBB5019518.1"/>
    </source>
</evidence>
<dbReference type="RefSeq" id="WP_184040515.1">
    <property type="nucleotide sequence ID" value="NZ_JACHHY010000017.1"/>
</dbReference>
<dbReference type="Gene3D" id="3.40.430.10">
    <property type="entry name" value="Dihydrofolate Reductase, subunit A"/>
    <property type="match status" value="1"/>
</dbReference>
<dbReference type="PANTHER" id="PTHR38011:SF11">
    <property type="entry name" value="2,5-DIAMINO-6-RIBOSYLAMINO-4(3H)-PYRIMIDINONE 5'-PHOSPHATE REDUCTASE"/>
    <property type="match status" value="1"/>
</dbReference>